<protein>
    <submittedName>
        <fullName evidence="4">Chaperone</fullName>
    </submittedName>
</protein>
<reference evidence="5" key="2">
    <citation type="journal article" date="2017" name="Plant Physiol. Biochem.">
        <title>Differential oxidative and antioxidative response of duckweed Lemna minor toward plant growth promoting/inhibiting bacteria.</title>
        <authorList>
            <person name="Ishizawa H."/>
            <person name="Kuroda M."/>
            <person name="Morikawa M."/>
            <person name="Ike M."/>
        </authorList>
    </citation>
    <scope>NUCLEOTIDE SEQUENCE [LARGE SCALE GENOMIC DNA]</scope>
    <source>
        <strain evidence="5">M6</strain>
    </source>
</reference>
<name>A0A3G9G541_9CAUL</name>
<dbReference type="InterPro" id="IPR042272">
    <property type="entry name" value="ATP12_ATP_synth-F1-assembly_N"/>
</dbReference>
<evidence type="ECO:0000313" key="5">
    <source>
        <dbReference type="Proteomes" id="UP000278756"/>
    </source>
</evidence>
<keyword evidence="3" id="KW-0143">Chaperone</keyword>
<evidence type="ECO:0000256" key="1">
    <source>
        <dbReference type="ARBA" id="ARBA00008231"/>
    </source>
</evidence>
<dbReference type="InterPro" id="IPR011419">
    <property type="entry name" value="ATP12_ATP_synth-F1-assembly"/>
</dbReference>
<dbReference type="InterPro" id="IPR023335">
    <property type="entry name" value="ATP12_ortho_dom_sf"/>
</dbReference>
<reference evidence="5" key="1">
    <citation type="journal article" date="2017" name="Biotechnol. Biofuels">
        <title>Evaluation of environmental bacterial communities as a factor affecting the growth of duckweed Lemna minor.</title>
        <authorList>
            <person name="Ishizawa H."/>
            <person name="Kuroda M."/>
            <person name="Morikawa M."/>
            <person name="Ike M."/>
        </authorList>
    </citation>
    <scope>NUCLEOTIDE SEQUENCE [LARGE SCALE GENOMIC DNA]</scope>
    <source>
        <strain evidence="5">M6</strain>
    </source>
</reference>
<dbReference type="EMBL" id="AP018828">
    <property type="protein sequence ID" value="BBF82472.1"/>
    <property type="molecule type" value="Genomic_DNA"/>
</dbReference>
<evidence type="ECO:0000256" key="2">
    <source>
        <dbReference type="ARBA" id="ARBA00022946"/>
    </source>
</evidence>
<dbReference type="SUPFAM" id="SSF160909">
    <property type="entry name" value="ATP12-like"/>
    <property type="match status" value="1"/>
</dbReference>
<dbReference type="AlphaFoldDB" id="A0A3G9G541"/>
<dbReference type="Gene3D" id="3.30.2180.10">
    <property type="entry name" value="ATP12-like"/>
    <property type="match status" value="1"/>
</dbReference>
<dbReference type="OrthoDB" id="9797825at2"/>
<evidence type="ECO:0000256" key="3">
    <source>
        <dbReference type="ARBA" id="ARBA00023186"/>
    </source>
</evidence>
<dbReference type="Pfam" id="PF07542">
    <property type="entry name" value="ATP12"/>
    <property type="match status" value="1"/>
</dbReference>
<accession>A0A3G9G541</accession>
<dbReference type="Proteomes" id="UP000278756">
    <property type="component" value="Chromosome 2"/>
</dbReference>
<gene>
    <name evidence="4" type="ORF">EM6_3111</name>
</gene>
<dbReference type="GO" id="GO:0043461">
    <property type="term" value="P:proton-transporting ATP synthase complex assembly"/>
    <property type="evidence" value="ECO:0007669"/>
    <property type="project" value="InterPro"/>
</dbReference>
<proteinExistence type="inferred from homology"/>
<evidence type="ECO:0000313" key="4">
    <source>
        <dbReference type="EMBL" id="BBF82472.1"/>
    </source>
</evidence>
<dbReference type="PANTHER" id="PTHR21013:SF10">
    <property type="entry name" value="ATP SYNTHASE MITOCHONDRIAL F1 COMPLEX ASSEMBLY FACTOR 2"/>
    <property type="match status" value="1"/>
</dbReference>
<dbReference type="PANTHER" id="PTHR21013">
    <property type="entry name" value="ATP SYNTHASE MITOCHONDRIAL F1 COMPLEX ASSEMBLY FACTOR 2/ATP12 PROTEIN, MITOCHONDRIAL PRECURSOR"/>
    <property type="match status" value="1"/>
</dbReference>
<comment type="similarity">
    <text evidence="1">Belongs to the ATP12 family.</text>
</comment>
<dbReference type="Gene3D" id="1.10.3580.10">
    <property type="entry name" value="ATP12 ATPase"/>
    <property type="match status" value="1"/>
</dbReference>
<organism evidence="4 5">
    <name type="scientific">Asticcacaulis excentricus</name>
    <dbReference type="NCBI Taxonomy" id="78587"/>
    <lineage>
        <taxon>Bacteria</taxon>
        <taxon>Pseudomonadati</taxon>
        <taxon>Pseudomonadota</taxon>
        <taxon>Alphaproteobacteria</taxon>
        <taxon>Caulobacterales</taxon>
        <taxon>Caulobacteraceae</taxon>
        <taxon>Asticcacaulis</taxon>
    </lineage>
</organism>
<keyword evidence="2" id="KW-0809">Transit peptide</keyword>
<sequence length="247" mass="26728">MTYKAEAPSKRSDQIGSKPKRFWKTVEIKADGPGYGVTLDGRAVKTPKGATLVLPNFALAALVGREWEAVEETVDFTAMPLTRLGFAALDHMDSGLDAALAEAARFAETDLVCYPSDYPQALIAREQAAWGPVIDWLKSELALEFVPQTSIMARGQPVATIEGVKTLLSTASVYARAGLMAAIPLLGSVALALALYKGRLSAEEAFAASRVGETFQKETWGEDAEALKREAAMRHDLTHLEAWFRGL</sequence>
<dbReference type="RefSeq" id="WP_126424052.1">
    <property type="nucleotide sequence ID" value="NZ_AP018828.1"/>
</dbReference>